<dbReference type="EMBL" id="JAESWC010000004">
    <property type="protein sequence ID" value="MBL4936242.1"/>
    <property type="molecule type" value="Genomic_DNA"/>
</dbReference>
<evidence type="ECO:0000256" key="1">
    <source>
        <dbReference type="ARBA" id="ARBA00022448"/>
    </source>
</evidence>
<comment type="caution">
    <text evidence="6">The sequence shown here is derived from an EMBL/GenBank/DDBJ whole genome shotgun (WGS) entry which is preliminary data.</text>
</comment>
<reference evidence="6 7" key="1">
    <citation type="submission" date="2021-01" db="EMBL/GenBank/DDBJ databases">
        <title>Genome public.</title>
        <authorList>
            <person name="Liu C."/>
            <person name="Sun Q."/>
        </authorList>
    </citation>
    <scope>NUCLEOTIDE SEQUENCE [LARGE SCALE GENOMIC DNA]</scope>
    <source>
        <strain evidence="6 7">YIM B02515</strain>
    </source>
</reference>
<gene>
    <name evidence="6" type="ORF">JK636_10770</name>
</gene>
<dbReference type="PANTHER" id="PTHR34382">
    <property type="entry name" value="PTS SYSTEM N,N'-DIACETYLCHITOBIOSE-SPECIFIC EIIA COMPONENT"/>
    <property type="match status" value="1"/>
</dbReference>
<dbReference type="RefSeq" id="WP_202748948.1">
    <property type="nucleotide sequence ID" value="NZ_JAESWC010000004.1"/>
</dbReference>
<dbReference type="InterPro" id="IPR036542">
    <property type="entry name" value="PTS_IIA_lac/cel_sf"/>
</dbReference>
<evidence type="ECO:0000256" key="3">
    <source>
        <dbReference type="ARBA" id="ARBA00022679"/>
    </source>
</evidence>
<proteinExistence type="predicted"/>
<keyword evidence="7" id="KW-1185">Reference proteome</keyword>
<dbReference type="PANTHER" id="PTHR34382:SF7">
    <property type="entry name" value="PTS SYSTEM N,N'-DIACETYLCHITOBIOSE-SPECIFIC EIIA COMPONENT"/>
    <property type="match status" value="1"/>
</dbReference>
<dbReference type="PIRSF" id="PIRSF000699">
    <property type="entry name" value="PTS_IILac_III"/>
    <property type="match status" value="1"/>
</dbReference>
<keyword evidence="1" id="KW-0813">Transport</keyword>
<dbReference type="SUPFAM" id="SSF46973">
    <property type="entry name" value="Enzyme IIa from lactose specific PTS, IIa-lac"/>
    <property type="match status" value="1"/>
</dbReference>
<feature type="modified residue" description="Phosphohistidine; by HPr" evidence="5">
    <location>
        <position position="78"/>
    </location>
</feature>
<keyword evidence="2" id="KW-0762">Sugar transport</keyword>
<keyword evidence="4" id="KW-0598">Phosphotransferase system</keyword>
<protein>
    <submittedName>
        <fullName evidence="6">PTS lactose/cellobiose transporter subunit IIA</fullName>
    </submittedName>
</protein>
<dbReference type="Gene3D" id="1.20.58.80">
    <property type="entry name" value="Phosphotransferase system, lactose/cellobiose-type IIA subunit"/>
    <property type="match status" value="1"/>
</dbReference>
<evidence type="ECO:0000256" key="2">
    <source>
        <dbReference type="ARBA" id="ARBA00022597"/>
    </source>
</evidence>
<dbReference type="PROSITE" id="PS51095">
    <property type="entry name" value="PTS_EIIA_TYPE_3"/>
    <property type="match status" value="1"/>
</dbReference>
<dbReference type="Proteomes" id="UP000632377">
    <property type="component" value="Unassembled WGS sequence"/>
</dbReference>
<dbReference type="CDD" id="cd00215">
    <property type="entry name" value="PTS_IIA_lac"/>
    <property type="match status" value="1"/>
</dbReference>
<keyword evidence="3" id="KW-0808">Transferase</keyword>
<sequence length="113" mass="13005">MNEVDYQETAFQLILSAGNAKALAFKAINFSKLNKFEEAYKCLEEAEKELETVHSLQFGLIQKEAEGQKNDISVLLIHSQDHFMDSLLAKDMAKEFIQLYERMNKIEKVFGNL</sequence>
<dbReference type="InterPro" id="IPR003188">
    <property type="entry name" value="PTS_IIA_lac/cel"/>
</dbReference>
<organism evidence="6 7">
    <name type="scientific">Clostridium rhizosphaerae</name>
    <dbReference type="NCBI Taxonomy" id="2803861"/>
    <lineage>
        <taxon>Bacteria</taxon>
        <taxon>Bacillati</taxon>
        <taxon>Bacillota</taxon>
        <taxon>Clostridia</taxon>
        <taxon>Eubacteriales</taxon>
        <taxon>Clostridiaceae</taxon>
        <taxon>Clostridium</taxon>
    </lineage>
</organism>
<dbReference type="Pfam" id="PF02255">
    <property type="entry name" value="PTS_IIA"/>
    <property type="match status" value="1"/>
</dbReference>
<evidence type="ECO:0000256" key="4">
    <source>
        <dbReference type="ARBA" id="ARBA00022683"/>
    </source>
</evidence>
<name>A0ABS1TA75_9CLOT</name>
<evidence type="ECO:0000256" key="5">
    <source>
        <dbReference type="PROSITE-ProRule" id="PRU00418"/>
    </source>
</evidence>
<evidence type="ECO:0000313" key="7">
    <source>
        <dbReference type="Proteomes" id="UP000632377"/>
    </source>
</evidence>
<accession>A0ABS1TA75</accession>
<evidence type="ECO:0000313" key="6">
    <source>
        <dbReference type="EMBL" id="MBL4936242.1"/>
    </source>
</evidence>